<dbReference type="RefSeq" id="WP_338445566.1">
    <property type="nucleotide sequence ID" value="NZ_CP144918.1"/>
</dbReference>
<dbReference type="PROSITE" id="PS50043">
    <property type="entry name" value="HTH_LUXR_2"/>
    <property type="match status" value="1"/>
</dbReference>
<name>A0ABZ2D3F0_9SPHN</name>
<dbReference type="SMART" id="SM00421">
    <property type="entry name" value="HTH_LUXR"/>
    <property type="match status" value="1"/>
</dbReference>
<sequence>MTARAKTETVALDPELLATLYRGPIELEPWRAFLRALAETAGCDNAAISLQLSRKGLASVTLWAEPPAVDPEVARTIHSRQAALGDLDPMSNALKRTGEILLLEEVAPREGLERDEFYLEVMKPYGIAQALGMYVAEPGGIECNLGLIAHSESFRFTARHKALMAALRPHVQIALELFSRIQRDESEIGVLTSTLDRLTIATFILDGRGRVLRMNRAAESRVRRGETFHLVDRRLAVHGRTDSRRFDRILKETLSDRIDGTGRSNLVRAFRCADPDNEGLGILIRAIERGRSAPIDASPGAIIYATDPAPGETFEQIIATLFDLSPSEARLAGLLTQGFTLTEAADQLGLTESTVRSYSKRIFAKVGVSRQTELVRIILRSVAILG</sequence>
<proteinExistence type="predicted"/>
<protein>
    <submittedName>
        <fullName evidence="2">LuxR C-terminal-related transcriptional regulator</fullName>
    </submittedName>
</protein>
<dbReference type="InterPro" id="IPR016032">
    <property type="entry name" value="Sig_transdc_resp-reg_C-effctor"/>
</dbReference>
<dbReference type="Gene3D" id="1.10.10.10">
    <property type="entry name" value="Winged helix-like DNA-binding domain superfamily/Winged helix DNA-binding domain"/>
    <property type="match status" value="1"/>
</dbReference>
<evidence type="ECO:0000313" key="2">
    <source>
        <dbReference type="EMBL" id="WWA46669.1"/>
    </source>
</evidence>
<evidence type="ECO:0000259" key="1">
    <source>
        <dbReference type="PROSITE" id="PS50043"/>
    </source>
</evidence>
<evidence type="ECO:0000313" key="3">
    <source>
        <dbReference type="Proteomes" id="UP001335183"/>
    </source>
</evidence>
<accession>A0ABZ2D3F0</accession>
<dbReference type="PRINTS" id="PR00038">
    <property type="entry name" value="HTHLUXR"/>
</dbReference>
<keyword evidence="3" id="KW-1185">Reference proteome</keyword>
<dbReference type="Pfam" id="PF00196">
    <property type="entry name" value="GerE"/>
    <property type="match status" value="1"/>
</dbReference>
<dbReference type="EMBL" id="CP144918">
    <property type="protein sequence ID" value="WWA46669.1"/>
    <property type="molecule type" value="Genomic_DNA"/>
</dbReference>
<feature type="domain" description="HTH luxR-type" evidence="1">
    <location>
        <begin position="317"/>
        <end position="382"/>
    </location>
</feature>
<dbReference type="InterPro" id="IPR036388">
    <property type="entry name" value="WH-like_DNA-bd_sf"/>
</dbReference>
<organism evidence="2 3">
    <name type="scientific">Pelagerythrobacter marensis</name>
    <dbReference type="NCBI Taxonomy" id="543877"/>
    <lineage>
        <taxon>Bacteria</taxon>
        <taxon>Pseudomonadati</taxon>
        <taxon>Pseudomonadota</taxon>
        <taxon>Alphaproteobacteria</taxon>
        <taxon>Sphingomonadales</taxon>
        <taxon>Erythrobacteraceae</taxon>
        <taxon>Pelagerythrobacter</taxon>
    </lineage>
</organism>
<reference evidence="2 3" key="1">
    <citation type="submission" date="2024-02" db="EMBL/GenBank/DDBJ databases">
        <title>The whole genome sequence of five bacterial samples isolated from Abu Dhabi Sabkha-shore region.</title>
        <authorList>
            <person name="Sudalaimuthuasari N."/>
            <person name="Sarfraz B."/>
            <person name="Tuyisabe J.D."/>
            <person name="Mugisha Ntwali L.D.M."/>
            <person name="Ali A.I.A.A."/>
            <person name="Almansoori S.Z.A."/>
            <person name="Alajami H.S.A."/>
            <person name="Almeqbaali A.A.S."/>
            <person name="Kundu B."/>
            <person name="Saeed E.E."/>
            <person name="Sukumarinath V."/>
            <person name="Mishra A.K."/>
            <person name="Hazzouri K.M."/>
            <person name="Almaskari R."/>
            <person name="Sharma A.K."/>
            <person name="Amiri K.M.A."/>
        </authorList>
    </citation>
    <scope>NUCLEOTIDE SEQUENCE [LARGE SCALE GENOMIC DNA]</scope>
    <source>
        <strain evidence="3">kcgeb_sd</strain>
    </source>
</reference>
<dbReference type="Proteomes" id="UP001335183">
    <property type="component" value="Chromosome"/>
</dbReference>
<dbReference type="SUPFAM" id="SSF46894">
    <property type="entry name" value="C-terminal effector domain of the bipartite response regulators"/>
    <property type="match status" value="1"/>
</dbReference>
<gene>
    <name evidence="2" type="ORF">V5F89_10330</name>
</gene>
<dbReference type="InterPro" id="IPR000792">
    <property type="entry name" value="Tscrpt_reg_LuxR_C"/>
</dbReference>
<dbReference type="CDD" id="cd06170">
    <property type="entry name" value="LuxR_C_like"/>
    <property type="match status" value="1"/>
</dbReference>